<feature type="region of interest" description="Disordered" evidence="1">
    <location>
        <begin position="82"/>
        <end position="111"/>
    </location>
</feature>
<proteinExistence type="predicted"/>
<evidence type="ECO:0008006" key="4">
    <source>
        <dbReference type="Google" id="ProtNLM"/>
    </source>
</evidence>
<evidence type="ECO:0000256" key="1">
    <source>
        <dbReference type="SAM" id="MobiDB-lite"/>
    </source>
</evidence>
<evidence type="ECO:0000313" key="3">
    <source>
        <dbReference type="Proteomes" id="UP000186817"/>
    </source>
</evidence>
<keyword evidence="3" id="KW-1185">Reference proteome</keyword>
<name>A0A1Q9F124_SYMMI</name>
<sequence length="275" mass="29247">MGKAEHGRSCGTEALLEQLTGNLFLTIEILGQHQVFLRPVRQGSYMPEASPPQTEARGNWLYSEISEDEVIFCFAPSWMHASSPEAAAPPSPGSPRPPPPSPTAQEEEVEGWQEVDLPRFGATMRPAEGIDEEDGCDGRDAEIFALTSVTSKPSPPGTVFAMASRPGSVAGVLLSETAKCANGHALEPKIVAGSFMALVDKQCRMCHRGLHAGQTRWSCKGCGFHLCDSCLTTWCSSQPSKAKAPVAAVGGYPPALPEELPQCKWGDSASLALGI</sequence>
<dbReference type="AlphaFoldDB" id="A0A1Q9F124"/>
<dbReference type="Proteomes" id="UP000186817">
    <property type="component" value="Unassembled WGS sequence"/>
</dbReference>
<dbReference type="OrthoDB" id="10440203at2759"/>
<comment type="caution">
    <text evidence="2">The sequence shown here is derived from an EMBL/GenBank/DDBJ whole genome shotgun (WGS) entry which is preliminary data.</text>
</comment>
<dbReference type="EMBL" id="LSRX01000029">
    <property type="protein sequence ID" value="OLQ13349.1"/>
    <property type="molecule type" value="Genomic_DNA"/>
</dbReference>
<dbReference type="InterPro" id="IPR011011">
    <property type="entry name" value="Znf_FYVE_PHD"/>
</dbReference>
<organism evidence="2 3">
    <name type="scientific">Symbiodinium microadriaticum</name>
    <name type="common">Dinoflagellate</name>
    <name type="synonym">Zooxanthella microadriatica</name>
    <dbReference type="NCBI Taxonomy" id="2951"/>
    <lineage>
        <taxon>Eukaryota</taxon>
        <taxon>Sar</taxon>
        <taxon>Alveolata</taxon>
        <taxon>Dinophyceae</taxon>
        <taxon>Suessiales</taxon>
        <taxon>Symbiodiniaceae</taxon>
        <taxon>Symbiodinium</taxon>
    </lineage>
</organism>
<accession>A0A1Q9F124</accession>
<evidence type="ECO:0000313" key="2">
    <source>
        <dbReference type="EMBL" id="OLQ13349.1"/>
    </source>
</evidence>
<dbReference type="SUPFAM" id="SSF57903">
    <property type="entry name" value="FYVE/PHD zinc finger"/>
    <property type="match status" value="1"/>
</dbReference>
<gene>
    <name evidence="2" type="ORF">AK812_SmicGene2592</name>
</gene>
<reference evidence="2 3" key="1">
    <citation type="submission" date="2016-02" db="EMBL/GenBank/DDBJ databases">
        <title>Genome analysis of coral dinoflagellate symbionts highlights evolutionary adaptations to a symbiotic lifestyle.</title>
        <authorList>
            <person name="Aranda M."/>
            <person name="Li Y."/>
            <person name="Liew Y.J."/>
            <person name="Baumgarten S."/>
            <person name="Simakov O."/>
            <person name="Wilson M."/>
            <person name="Piel J."/>
            <person name="Ashoor H."/>
            <person name="Bougouffa S."/>
            <person name="Bajic V.B."/>
            <person name="Ryu T."/>
            <person name="Ravasi T."/>
            <person name="Bayer T."/>
            <person name="Micklem G."/>
            <person name="Kim H."/>
            <person name="Bhak J."/>
            <person name="Lajeunesse T.C."/>
            <person name="Voolstra C.R."/>
        </authorList>
    </citation>
    <scope>NUCLEOTIDE SEQUENCE [LARGE SCALE GENOMIC DNA]</scope>
    <source>
        <strain evidence="2 3">CCMP2467</strain>
    </source>
</reference>
<protein>
    <recommendedName>
        <fullName evidence="4">FYVE-type domain-containing protein</fullName>
    </recommendedName>
</protein>
<feature type="compositionally biased region" description="Pro residues" evidence="1">
    <location>
        <begin position="87"/>
        <end position="102"/>
    </location>
</feature>